<protein>
    <submittedName>
        <fullName evidence="1">Uncharacterized protein</fullName>
    </submittedName>
</protein>
<name>A0A6J5LXG8_9CAUD</name>
<reference evidence="1" key="1">
    <citation type="submission" date="2020-04" db="EMBL/GenBank/DDBJ databases">
        <authorList>
            <person name="Chiriac C."/>
            <person name="Salcher M."/>
            <person name="Ghai R."/>
            <person name="Kavagutti S V."/>
        </authorList>
    </citation>
    <scope>NUCLEOTIDE SEQUENCE</scope>
</reference>
<sequence length="289" mass="32222">MVNPNWGLMQPVDIAGRFQQGMEQGRQRRIETETDNALRTYAENPSDPNAVNSLMRFNPRLGMQLREQQQEQMRRQQGQADTGAALGGDMQAFTRLAQTDPEQWARIRPQIEEMNNTIGQVAMASATPEQWDANVRRLAETFGPHMNRYIGRFDLRDVAIAQSGQMTQWLESQRPRFQSVAPGGSVVAMDPDGTNAGYVAGGPQDAPDFIPRSERPPVAPTAPIVPQAAPQPGLRPMPQRDADMLRRAIGDQAFQEYLRTQGLQVVPDSTPIPNALPEIEAEMRRRGLL</sequence>
<accession>A0A6J5LXG8</accession>
<gene>
    <name evidence="1" type="ORF">UFOVP319_33</name>
</gene>
<dbReference type="EMBL" id="LR796336">
    <property type="protein sequence ID" value="CAB4137440.1"/>
    <property type="molecule type" value="Genomic_DNA"/>
</dbReference>
<organism evidence="1">
    <name type="scientific">uncultured Caudovirales phage</name>
    <dbReference type="NCBI Taxonomy" id="2100421"/>
    <lineage>
        <taxon>Viruses</taxon>
        <taxon>Duplodnaviria</taxon>
        <taxon>Heunggongvirae</taxon>
        <taxon>Uroviricota</taxon>
        <taxon>Caudoviricetes</taxon>
        <taxon>Peduoviridae</taxon>
        <taxon>Maltschvirus</taxon>
        <taxon>Maltschvirus maltsch</taxon>
    </lineage>
</organism>
<proteinExistence type="predicted"/>
<evidence type="ECO:0000313" key="1">
    <source>
        <dbReference type="EMBL" id="CAB4137440.1"/>
    </source>
</evidence>